<protein>
    <submittedName>
        <fullName evidence="1">Secretion system apparatus</fullName>
    </submittedName>
</protein>
<proteinExistence type="predicted"/>
<dbReference type="RefSeq" id="WP_045363052.1">
    <property type="nucleotide sequence ID" value="NZ_AP018150.1"/>
</dbReference>
<dbReference type="Proteomes" id="UP000282597">
    <property type="component" value="Chromosome"/>
</dbReference>
<accession>A0A2Z6ETN4</accession>
<evidence type="ECO:0000313" key="2">
    <source>
        <dbReference type="Proteomes" id="UP000282597"/>
    </source>
</evidence>
<sequence>MDLQTQRRLEQFLRLSDLPSVRITPRMEFVVPPYRLYIEYLDERILLSLARQIEAPHRVVVLKSLLNRCQPARLQGVPLRAYVLRNHQVLSCSPAPESEVNHWIACYHTMRRLLDAHFGEN</sequence>
<name>A0A2Z6ETN4_9BURK</name>
<dbReference type="NCBIfam" id="TIGR02503">
    <property type="entry name" value="type_III_SycN"/>
    <property type="match status" value="1"/>
</dbReference>
<gene>
    <name evidence="1" type="ORF">MCB1EB_0606</name>
</gene>
<dbReference type="KEGG" id="mcys:MCB1EB_0606"/>
<dbReference type="GO" id="GO:0009306">
    <property type="term" value="P:protein secretion"/>
    <property type="evidence" value="ECO:0007669"/>
    <property type="project" value="InterPro"/>
</dbReference>
<keyword evidence="2" id="KW-1185">Reference proteome</keyword>
<dbReference type="AlphaFoldDB" id="A0A2Z6ETN4"/>
<evidence type="ECO:0000313" key="1">
    <source>
        <dbReference type="EMBL" id="BBE08767.1"/>
    </source>
</evidence>
<reference evidence="1 2" key="1">
    <citation type="journal article" date="2018" name="Microbes Environ.">
        <title>Comparative Genomic Insights into Endofungal Lifestyles of Two Bacterial Endosymbionts, Mycoavidus cysteinexigens and Burkholderia rhizoxinica.</title>
        <authorList>
            <person name="Sharmin D."/>
            <person name="Guo Y."/>
            <person name="Nishizawa T."/>
            <person name="Ohshima S."/>
            <person name="Sato Y."/>
            <person name="Takashima Y."/>
            <person name="Narisawa K."/>
            <person name="Ohta H."/>
        </authorList>
    </citation>
    <scope>NUCLEOTIDE SEQUENCE [LARGE SCALE GENOMIC DNA]</scope>
    <source>
        <strain evidence="1 2">B1-EB</strain>
    </source>
</reference>
<dbReference type="InterPro" id="IPR012673">
    <property type="entry name" value="T3SS_SynN"/>
</dbReference>
<organism evidence="1 2">
    <name type="scientific">Mycoavidus cysteinexigens</name>
    <dbReference type="NCBI Taxonomy" id="1553431"/>
    <lineage>
        <taxon>Bacteria</taxon>
        <taxon>Pseudomonadati</taxon>
        <taxon>Pseudomonadota</taxon>
        <taxon>Betaproteobacteria</taxon>
        <taxon>Burkholderiales</taxon>
        <taxon>Burkholderiaceae</taxon>
        <taxon>Mycoavidus</taxon>
    </lineage>
</organism>
<dbReference type="EMBL" id="AP018150">
    <property type="protein sequence ID" value="BBE08767.1"/>
    <property type="molecule type" value="Genomic_DNA"/>
</dbReference>
<dbReference type="Gene3D" id="3.30.1460.10">
    <property type="match status" value="1"/>
</dbReference>